<gene>
    <name evidence="8" type="ORF">C6I21_13670</name>
</gene>
<dbReference type="GO" id="GO:0016020">
    <property type="term" value="C:membrane"/>
    <property type="evidence" value="ECO:0007669"/>
    <property type="project" value="UniProtKB-SubCell"/>
</dbReference>
<dbReference type="PANTHER" id="PTHR32322:SF2">
    <property type="entry name" value="EAMA DOMAIN-CONTAINING PROTEIN"/>
    <property type="match status" value="1"/>
</dbReference>
<comment type="similarity">
    <text evidence="2">Belongs to the EamA transporter family.</text>
</comment>
<reference evidence="8 9" key="1">
    <citation type="submission" date="2018-03" db="EMBL/GenBank/DDBJ databases">
        <title>Bacillus urumqiensis sp. nov., a moderately haloalkaliphilic bacterium isolated from a salt lake.</title>
        <authorList>
            <person name="Zhao B."/>
            <person name="Liao Z."/>
        </authorList>
    </citation>
    <scope>NUCLEOTIDE SEQUENCE [LARGE SCALE GENOMIC DNA]</scope>
    <source>
        <strain evidence="8 9">BZ-SZ-XJ18</strain>
    </source>
</reference>
<dbReference type="SUPFAM" id="SSF103481">
    <property type="entry name" value="Multidrug resistance efflux transporter EmrE"/>
    <property type="match status" value="2"/>
</dbReference>
<evidence type="ECO:0000256" key="2">
    <source>
        <dbReference type="ARBA" id="ARBA00007362"/>
    </source>
</evidence>
<feature type="transmembrane region" description="Helical" evidence="6">
    <location>
        <begin position="79"/>
        <end position="100"/>
    </location>
</feature>
<dbReference type="InterPro" id="IPR037185">
    <property type="entry name" value="EmrE-like"/>
</dbReference>
<comment type="caution">
    <text evidence="8">The sequence shown here is derived from an EMBL/GenBank/DDBJ whole genome shotgun (WGS) entry which is preliminary data.</text>
</comment>
<feature type="transmembrane region" description="Helical" evidence="6">
    <location>
        <begin position="51"/>
        <end position="67"/>
    </location>
</feature>
<dbReference type="AlphaFoldDB" id="A0A2P6ME50"/>
<evidence type="ECO:0000256" key="3">
    <source>
        <dbReference type="ARBA" id="ARBA00022692"/>
    </source>
</evidence>
<organism evidence="8 9">
    <name type="scientific">Alkalicoccus urumqiensis</name>
    <name type="common">Bacillus urumqiensis</name>
    <dbReference type="NCBI Taxonomy" id="1548213"/>
    <lineage>
        <taxon>Bacteria</taxon>
        <taxon>Bacillati</taxon>
        <taxon>Bacillota</taxon>
        <taxon>Bacilli</taxon>
        <taxon>Bacillales</taxon>
        <taxon>Bacillaceae</taxon>
        <taxon>Alkalicoccus</taxon>
    </lineage>
</organism>
<feature type="transmembrane region" description="Helical" evidence="6">
    <location>
        <begin position="193"/>
        <end position="210"/>
    </location>
</feature>
<feature type="transmembrane region" description="Helical" evidence="6">
    <location>
        <begin position="222"/>
        <end position="243"/>
    </location>
</feature>
<evidence type="ECO:0000256" key="6">
    <source>
        <dbReference type="SAM" id="Phobius"/>
    </source>
</evidence>
<dbReference type="PANTHER" id="PTHR32322">
    <property type="entry name" value="INNER MEMBRANE TRANSPORTER"/>
    <property type="match status" value="1"/>
</dbReference>
<evidence type="ECO:0000313" key="8">
    <source>
        <dbReference type="EMBL" id="PRO64545.1"/>
    </source>
</evidence>
<accession>A0A2P6ME50</accession>
<dbReference type="InterPro" id="IPR000620">
    <property type="entry name" value="EamA_dom"/>
</dbReference>
<sequence>MIQLFHKCYSERRRKSMRYVVLLVLASLFWAGNFIVGKGLAAMAAPDTLTTLRYAIAAAVLLPLIAFREKKVLPPARAWLPLLGMGITGVVLFNVLQFLALDQTTAANVGIISTLNTFSIALCAALLLRERIRPLQFGAMLISFGGVLLVMTNGRMPAVDTIQSGDLWMTAAVVVFGLYSVCSRWATRDVSPMMSVCWSGIIGIIILLPFNLHRFALPPVDAAFTGALLYISLVATILCMVFWGHGVKHLGASTAGLFLNLNPVFTAVLAFVFLGESLTWIQAAGTSLVIGGCIAYTQVPKVVVAPKKHVEAA</sequence>
<comment type="subcellular location">
    <subcellularLocation>
        <location evidence="1">Endomembrane system</location>
        <topology evidence="1">Multi-pass membrane protein</topology>
    </subcellularLocation>
</comment>
<feature type="transmembrane region" description="Helical" evidence="6">
    <location>
        <begin position="280"/>
        <end position="299"/>
    </location>
</feature>
<dbReference type="OrthoDB" id="9805239at2"/>
<keyword evidence="3 6" id="KW-0812">Transmembrane</keyword>
<keyword evidence="4 6" id="KW-1133">Transmembrane helix</keyword>
<feature type="transmembrane region" description="Helical" evidence="6">
    <location>
        <begin position="167"/>
        <end position="186"/>
    </location>
</feature>
<protein>
    <submittedName>
        <fullName evidence="8">EamA family transporter</fullName>
    </submittedName>
</protein>
<evidence type="ECO:0000259" key="7">
    <source>
        <dbReference type="Pfam" id="PF00892"/>
    </source>
</evidence>
<dbReference type="Gene3D" id="1.10.3730.20">
    <property type="match status" value="1"/>
</dbReference>
<feature type="domain" description="EamA" evidence="7">
    <location>
        <begin position="164"/>
        <end position="295"/>
    </location>
</feature>
<name>A0A2P6ME50_ALKUR</name>
<dbReference type="EMBL" id="PVNS01000014">
    <property type="protein sequence ID" value="PRO64545.1"/>
    <property type="molecule type" value="Genomic_DNA"/>
</dbReference>
<dbReference type="Proteomes" id="UP000243650">
    <property type="component" value="Unassembled WGS sequence"/>
</dbReference>
<evidence type="ECO:0000313" key="9">
    <source>
        <dbReference type="Proteomes" id="UP000243650"/>
    </source>
</evidence>
<evidence type="ECO:0000256" key="5">
    <source>
        <dbReference type="ARBA" id="ARBA00023136"/>
    </source>
</evidence>
<evidence type="ECO:0000256" key="1">
    <source>
        <dbReference type="ARBA" id="ARBA00004127"/>
    </source>
</evidence>
<keyword evidence="9" id="KW-1185">Reference proteome</keyword>
<proteinExistence type="inferred from homology"/>
<evidence type="ECO:0000256" key="4">
    <source>
        <dbReference type="ARBA" id="ARBA00022989"/>
    </source>
</evidence>
<keyword evidence="5 6" id="KW-0472">Membrane</keyword>
<feature type="domain" description="EamA" evidence="7">
    <location>
        <begin position="19"/>
        <end position="151"/>
    </location>
</feature>
<feature type="transmembrane region" description="Helical" evidence="6">
    <location>
        <begin position="255"/>
        <end position="274"/>
    </location>
</feature>
<dbReference type="Pfam" id="PF00892">
    <property type="entry name" value="EamA"/>
    <property type="match status" value="2"/>
</dbReference>
<dbReference type="InterPro" id="IPR050638">
    <property type="entry name" value="AA-Vitamin_Transporters"/>
</dbReference>
<feature type="transmembrane region" description="Helical" evidence="6">
    <location>
        <begin position="135"/>
        <end position="155"/>
    </location>
</feature>
<feature type="transmembrane region" description="Helical" evidence="6">
    <location>
        <begin position="106"/>
        <end position="128"/>
    </location>
</feature>